<dbReference type="InterPro" id="IPR000209">
    <property type="entry name" value="Peptidase_S8/S53_dom"/>
</dbReference>
<evidence type="ECO:0000256" key="1">
    <source>
        <dbReference type="ARBA" id="ARBA00011073"/>
    </source>
</evidence>
<dbReference type="CDD" id="cd07487">
    <property type="entry name" value="Peptidases_S8_1"/>
    <property type="match status" value="1"/>
</dbReference>
<accession>A0ABS4TKW9</accession>
<feature type="active site" description="Charge relay system" evidence="5">
    <location>
        <position position="364"/>
    </location>
</feature>
<name>A0ABS4TKW9_9PSEU</name>
<feature type="active site" description="Charge relay system" evidence="5">
    <location>
        <position position="197"/>
    </location>
</feature>
<comment type="similarity">
    <text evidence="1 5 6">Belongs to the peptidase S8 family.</text>
</comment>
<dbReference type="GO" id="GO:0008233">
    <property type="term" value="F:peptidase activity"/>
    <property type="evidence" value="ECO:0007669"/>
    <property type="project" value="UniProtKB-KW"/>
</dbReference>
<dbReference type="PANTHER" id="PTHR43806:SF11">
    <property type="entry name" value="CEREVISIN-RELATED"/>
    <property type="match status" value="1"/>
</dbReference>
<gene>
    <name evidence="8" type="ORF">JOF56_005359</name>
</gene>
<dbReference type="EMBL" id="JAGINW010000001">
    <property type="protein sequence ID" value="MBP2324974.1"/>
    <property type="molecule type" value="Genomic_DNA"/>
</dbReference>
<dbReference type="PANTHER" id="PTHR43806">
    <property type="entry name" value="PEPTIDASE S8"/>
    <property type="match status" value="1"/>
</dbReference>
<dbReference type="InterPro" id="IPR023828">
    <property type="entry name" value="Peptidase_S8_Ser-AS"/>
</dbReference>
<dbReference type="InterPro" id="IPR014756">
    <property type="entry name" value="Ig_E-set"/>
</dbReference>
<keyword evidence="4 5" id="KW-0720">Serine protease</keyword>
<dbReference type="SUPFAM" id="SSF81296">
    <property type="entry name" value="E set domains"/>
    <property type="match status" value="1"/>
</dbReference>
<dbReference type="PROSITE" id="PS00136">
    <property type="entry name" value="SUBTILASE_ASP"/>
    <property type="match status" value="1"/>
</dbReference>
<dbReference type="RefSeq" id="WP_209642233.1">
    <property type="nucleotide sequence ID" value="NZ_JAGINW010000001.1"/>
</dbReference>
<sequence>MTLLTGDKVTLGGMYGVNVQAGKGRKHVNFFSRTDVRGDTHVVPDDAAALLSQGKLDPRLFNVSELVRASYHDKSRDRLPLIVDYAGAAPRMAGVQVGRELPALNAAAVSIERTPEFWATARNARHIWLDGPVRASLDQSVPQIGAPEAWASGHTGAGTTVAVLDTGIDTTHPDLSDAVTAEQNFTGSDTSDDRTGHGTHVASTITGNSAKYRGVAPDAKLLNAKVLDDFGGGLESWIIAGMQWAASRADVVNMSLGNTFPSDGADPLSQAVNRLTAETGALFVTAAGNSGGLIGSPGAADAALTVGSVDKKDDLAASSSRGRKDGAIKPDITAPGVDIVAAKAKNGQIGDPAGDGYVSLSGTSMAAPHVSGAAAVLAGQHPDWSADRLKAALMGSAKPNAALSVFEQGAGRVDVAKAVTSTVSASVGSFSLGTVQWPHHDDQPIKKPITYTNTGSAPVTLGFTTAVIGPNGSPAPQGMFTVEPAQLTVPAGGQATATAITNTKVDGTDGAYSGSIIAAGDGQSVRTPMTVNREIESYDVTVKAIDHNGTPTGMYWSNITDFNNRVQYQPYDPSGIVTVRVPKGEFVVTGSVQTEIAQFQYRNTEFVEPAVMVTGDTELKLDARLGKQVGFTVDRPNAKVGSARFQYTVRTAWGGFGVTADIRNYDSYMFKPSTISKKDRLTFVAEARMGEWNGASFDGSPYIYHVRHTENGAVPQHLQWHFRNSELAKVRSEHAAATLGKVGYRENFLTLPLPSTLTEYYTPNEPWESFFREGNDPANGEETARIQQRPRSLPLGRTTTERWNTGVFGPALPNTNGRLHLASRTGDRINLFLSLFADQGASRLGYAEAEGTTALLRDGKLVGESPMPGNGKFDVAPERAQYTMRTSADRSTRTRLSTKVSAEWTFTSEHVSGQETDLPLLAVRFAPDLDDRNAAPAGKRFTFPVLVQRNGSDVTGRVSTPVVEVSYDDGTTWQAATVKRDHDQWKTTADHPAGAQFVSLRSSVTDPDGNAQRQTIIRAYALK</sequence>
<dbReference type="InterPro" id="IPR036852">
    <property type="entry name" value="Peptidase_S8/S53_dom_sf"/>
</dbReference>
<reference evidence="8 9" key="1">
    <citation type="submission" date="2021-03" db="EMBL/GenBank/DDBJ databases">
        <title>Sequencing the genomes of 1000 actinobacteria strains.</title>
        <authorList>
            <person name="Klenk H.-P."/>
        </authorList>
    </citation>
    <scope>NUCLEOTIDE SEQUENCE [LARGE SCALE GENOMIC DNA]</scope>
    <source>
        <strain evidence="8 9">DSM 46670</strain>
    </source>
</reference>
<proteinExistence type="inferred from homology"/>
<dbReference type="Gene3D" id="3.40.50.200">
    <property type="entry name" value="Peptidase S8/S53 domain"/>
    <property type="match status" value="1"/>
</dbReference>
<evidence type="ECO:0000256" key="5">
    <source>
        <dbReference type="PROSITE-ProRule" id="PRU01240"/>
    </source>
</evidence>
<evidence type="ECO:0000259" key="7">
    <source>
        <dbReference type="Pfam" id="PF00082"/>
    </source>
</evidence>
<dbReference type="Pfam" id="PF00082">
    <property type="entry name" value="Peptidase_S8"/>
    <property type="match status" value="1"/>
</dbReference>
<dbReference type="SUPFAM" id="SSF52743">
    <property type="entry name" value="Subtilisin-like"/>
    <property type="match status" value="1"/>
</dbReference>
<keyword evidence="3 5" id="KW-0378">Hydrolase</keyword>
<dbReference type="PROSITE" id="PS51892">
    <property type="entry name" value="SUBTILASE"/>
    <property type="match status" value="1"/>
</dbReference>
<evidence type="ECO:0000256" key="2">
    <source>
        <dbReference type="ARBA" id="ARBA00022670"/>
    </source>
</evidence>
<evidence type="ECO:0000313" key="8">
    <source>
        <dbReference type="EMBL" id="MBP2324974.1"/>
    </source>
</evidence>
<feature type="active site" description="Charge relay system" evidence="5">
    <location>
        <position position="165"/>
    </location>
</feature>
<dbReference type="InterPro" id="IPR015500">
    <property type="entry name" value="Peptidase_S8_subtilisin-rel"/>
</dbReference>
<organism evidence="8 9">
    <name type="scientific">Kibdelosporangium banguiense</name>
    <dbReference type="NCBI Taxonomy" id="1365924"/>
    <lineage>
        <taxon>Bacteria</taxon>
        <taxon>Bacillati</taxon>
        <taxon>Actinomycetota</taxon>
        <taxon>Actinomycetes</taxon>
        <taxon>Pseudonocardiales</taxon>
        <taxon>Pseudonocardiaceae</taxon>
        <taxon>Kibdelosporangium</taxon>
    </lineage>
</organism>
<dbReference type="InterPro" id="IPR023827">
    <property type="entry name" value="Peptidase_S8_Asp-AS"/>
</dbReference>
<protein>
    <submittedName>
        <fullName evidence="8">Subtilisin family serine protease</fullName>
    </submittedName>
</protein>
<dbReference type="InterPro" id="IPR022398">
    <property type="entry name" value="Peptidase_S8_His-AS"/>
</dbReference>
<dbReference type="PRINTS" id="PR00723">
    <property type="entry name" value="SUBTILISIN"/>
</dbReference>
<dbReference type="GO" id="GO:0006508">
    <property type="term" value="P:proteolysis"/>
    <property type="evidence" value="ECO:0007669"/>
    <property type="project" value="UniProtKB-KW"/>
</dbReference>
<evidence type="ECO:0000256" key="3">
    <source>
        <dbReference type="ARBA" id="ARBA00022801"/>
    </source>
</evidence>
<dbReference type="PROSITE" id="PS00137">
    <property type="entry name" value="SUBTILASE_HIS"/>
    <property type="match status" value="1"/>
</dbReference>
<comment type="caution">
    <text evidence="8">The sequence shown here is derived from an EMBL/GenBank/DDBJ whole genome shotgun (WGS) entry which is preliminary data.</text>
</comment>
<keyword evidence="9" id="KW-1185">Reference proteome</keyword>
<evidence type="ECO:0000313" key="9">
    <source>
        <dbReference type="Proteomes" id="UP001519332"/>
    </source>
</evidence>
<dbReference type="PROSITE" id="PS00138">
    <property type="entry name" value="SUBTILASE_SER"/>
    <property type="match status" value="1"/>
</dbReference>
<keyword evidence="2 5" id="KW-0645">Protease</keyword>
<dbReference type="Proteomes" id="UP001519332">
    <property type="component" value="Unassembled WGS sequence"/>
</dbReference>
<evidence type="ECO:0000256" key="6">
    <source>
        <dbReference type="RuleBase" id="RU003355"/>
    </source>
</evidence>
<dbReference type="InterPro" id="IPR050131">
    <property type="entry name" value="Peptidase_S8_subtilisin-like"/>
</dbReference>
<evidence type="ECO:0000256" key="4">
    <source>
        <dbReference type="ARBA" id="ARBA00022825"/>
    </source>
</evidence>
<feature type="domain" description="Peptidase S8/S53" evidence="7">
    <location>
        <begin position="156"/>
        <end position="411"/>
    </location>
</feature>